<sequence length="91" mass="9889">MAKLICPGFIQIETVTGNGIEIVNRHEEQNGGPKSKSTVEPKLESTLRPEPESEAVPKLELKAGVKSESTRIEPRSGIKSGTAFGIEWETN</sequence>
<gene>
    <name evidence="2" type="ORF">EVAR_53612_1</name>
</gene>
<organism evidence="2 3">
    <name type="scientific">Eumeta variegata</name>
    <name type="common">Bagworm moth</name>
    <name type="synonym">Eumeta japonica</name>
    <dbReference type="NCBI Taxonomy" id="151549"/>
    <lineage>
        <taxon>Eukaryota</taxon>
        <taxon>Metazoa</taxon>
        <taxon>Ecdysozoa</taxon>
        <taxon>Arthropoda</taxon>
        <taxon>Hexapoda</taxon>
        <taxon>Insecta</taxon>
        <taxon>Pterygota</taxon>
        <taxon>Neoptera</taxon>
        <taxon>Endopterygota</taxon>
        <taxon>Lepidoptera</taxon>
        <taxon>Glossata</taxon>
        <taxon>Ditrysia</taxon>
        <taxon>Tineoidea</taxon>
        <taxon>Psychidae</taxon>
        <taxon>Oiketicinae</taxon>
        <taxon>Eumeta</taxon>
    </lineage>
</organism>
<name>A0A4C1X2E6_EUMVA</name>
<evidence type="ECO:0000313" key="3">
    <source>
        <dbReference type="Proteomes" id="UP000299102"/>
    </source>
</evidence>
<comment type="caution">
    <text evidence="2">The sequence shown here is derived from an EMBL/GenBank/DDBJ whole genome shotgun (WGS) entry which is preliminary data.</text>
</comment>
<dbReference type="EMBL" id="BGZK01000695">
    <property type="protein sequence ID" value="GBP56539.1"/>
    <property type="molecule type" value="Genomic_DNA"/>
</dbReference>
<protein>
    <submittedName>
        <fullName evidence="2">Uncharacterized protein</fullName>
    </submittedName>
</protein>
<evidence type="ECO:0000313" key="2">
    <source>
        <dbReference type="EMBL" id="GBP56539.1"/>
    </source>
</evidence>
<proteinExistence type="predicted"/>
<reference evidence="2 3" key="1">
    <citation type="journal article" date="2019" name="Commun. Biol.">
        <title>The bagworm genome reveals a unique fibroin gene that provides high tensile strength.</title>
        <authorList>
            <person name="Kono N."/>
            <person name="Nakamura H."/>
            <person name="Ohtoshi R."/>
            <person name="Tomita M."/>
            <person name="Numata K."/>
            <person name="Arakawa K."/>
        </authorList>
    </citation>
    <scope>NUCLEOTIDE SEQUENCE [LARGE SCALE GENOMIC DNA]</scope>
</reference>
<feature type="region of interest" description="Disordered" evidence="1">
    <location>
        <begin position="24"/>
        <end position="91"/>
    </location>
</feature>
<feature type="compositionally biased region" description="Basic and acidic residues" evidence="1">
    <location>
        <begin position="37"/>
        <end position="76"/>
    </location>
</feature>
<evidence type="ECO:0000256" key="1">
    <source>
        <dbReference type="SAM" id="MobiDB-lite"/>
    </source>
</evidence>
<accession>A0A4C1X2E6</accession>
<keyword evidence="3" id="KW-1185">Reference proteome</keyword>
<dbReference type="Proteomes" id="UP000299102">
    <property type="component" value="Unassembled WGS sequence"/>
</dbReference>
<dbReference type="AlphaFoldDB" id="A0A4C1X2E6"/>